<dbReference type="WBParaSite" id="PS1159_v2.g5179.t1">
    <property type="protein sequence ID" value="PS1159_v2.g5179.t1"/>
    <property type="gene ID" value="PS1159_v2.g5179"/>
</dbReference>
<name>A0AC35GHW2_9BILA</name>
<accession>A0AC35GHW2</accession>
<evidence type="ECO:0000313" key="1">
    <source>
        <dbReference type="Proteomes" id="UP000887580"/>
    </source>
</evidence>
<evidence type="ECO:0000313" key="2">
    <source>
        <dbReference type="WBParaSite" id="PS1159_v2.g5179.t1"/>
    </source>
</evidence>
<dbReference type="Proteomes" id="UP000887580">
    <property type="component" value="Unplaced"/>
</dbReference>
<sequence length="335" mass="37769">MPQILRLIVTILTASFIVINNEQELIFPSLLNQFLIYMGNASYPPNTVTNNIKEAESCLKFYLADTCKEDILIEKYYKKRPFGSIADIGCSYESDPSSNKTLLITGNSFVYYQIQGISEAIKKSKTKFSKIYVIGYTVCNLLAGSLNKFLAEFQCEMIEGSFDDFVAKVKINVIIYTAKIDHMPGFQYYLTRNVSALSEDDGYNAALTSIMKRKSVADKFIIIQPSPALSGVGYQNPLSVARLLFSNRNLSTFDLPIQLYRKKIYPGWDRIKEAAKQCSNCILVETEKIFCNENFCPVIDAETLLARYCDEGHITPTESLKLVPELVSAIDKNIL</sequence>
<reference evidence="2" key="1">
    <citation type="submission" date="2022-11" db="UniProtKB">
        <authorList>
            <consortium name="WormBaseParasite"/>
        </authorList>
    </citation>
    <scope>IDENTIFICATION</scope>
</reference>
<organism evidence="1 2">
    <name type="scientific">Panagrolaimus sp. PS1159</name>
    <dbReference type="NCBI Taxonomy" id="55785"/>
    <lineage>
        <taxon>Eukaryota</taxon>
        <taxon>Metazoa</taxon>
        <taxon>Ecdysozoa</taxon>
        <taxon>Nematoda</taxon>
        <taxon>Chromadorea</taxon>
        <taxon>Rhabditida</taxon>
        <taxon>Tylenchina</taxon>
        <taxon>Panagrolaimomorpha</taxon>
        <taxon>Panagrolaimoidea</taxon>
        <taxon>Panagrolaimidae</taxon>
        <taxon>Panagrolaimus</taxon>
    </lineage>
</organism>
<protein>
    <submittedName>
        <fullName evidence="2">SGNH domain-containing protein</fullName>
    </submittedName>
</protein>
<proteinExistence type="predicted"/>